<dbReference type="EMBL" id="JABMOJ010000379">
    <property type="protein sequence ID" value="NQV65710.1"/>
    <property type="molecule type" value="Genomic_DNA"/>
</dbReference>
<evidence type="ECO:0000256" key="8">
    <source>
        <dbReference type="ARBA" id="ARBA00023134"/>
    </source>
</evidence>
<dbReference type="GO" id="GO:0046872">
    <property type="term" value="F:metal ion binding"/>
    <property type="evidence" value="ECO:0007669"/>
    <property type="project" value="UniProtKB-KW"/>
</dbReference>
<dbReference type="GO" id="GO:0051539">
    <property type="term" value="F:4 iron, 4 sulfur cluster binding"/>
    <property type="evidence" value="ECO:0007669"/>
    <property type="project" value="UniProtKB-KW"/>
</dbReference>
<evidence type="ECO:0000256" key="3">
    <source>
        <dbReference type="ARBA" id="ARBA00022691"/>
    </source>
</evidence>
<dbReference type="Pfam" id="PF06463">
    <property type="entry name" value="Mob_synth_C"/>
    <property type="match status" value="1"/>
</dbReference>
<keyword evidence="10" id="KW-0456">Lyase</keyword>
<accession>A0A972W0H3</accession>
<keyword evidence="3" id="KW-0949">S-adenosyl-L-methionine</keyword>
<evidence type="ECO:0000256" key="1">
    <source>
        <dbReference type="ARBA" id="ARBA00001966"/>
    </source>
</evidence>
<dbReference type="InterPro" id="IPR006638">
    <property type="entry name" value="Elp3/MiaA/NifB-like_rSAM"/>
</dbReference>
<evidence type="ECO:0000256" key="7">
    <source>
        <dbReference type="ARBA" id="ARBA00023014"/>
    </source>
</evidence>
<dbReference type="InterPro" id="IPR058240">
    <property type="entry name" value="rSAM_sf"/>
</dbReference>
<keyword evidence="7" id="KW-0411">Iron-sulfur</keyword>
<dbReference type="PROSITE" id="PS51918">
    <property type="entry name" value="RADICAL_SAM"/>
    <property type="match status" value="1"/>
</dbReference>
<dbReference type="SFLD" id="SFLDG01386">
    <property type="entry name" value="main_SPASM_domain-containing"/>
    <property type="match status" value="1"/>
</dbReference>
<keyword evidence="6" id="KW-0408">Iron</keyword>
<dbReference type="CDD" id="cd01335">
    <property type="entry name" value="Radical_SAM"/>
    <property type="match status" value="1"/>
</dbReference>
<comment type="caution">
    <text evidence="12">The sequence shown here is derived from an EMBL/GenBank/DDBJ whole genome shotgun (WGS) entry which is preliminary data.</text>
</comment>
<reference evidence="12" key="1">
    <citation type="submission" date="2020-05" db="EMBL/GenBank/DDBJ databases">
        <title>Sulfur intermediates as new biogeochemical hubs in an aquatic model microbial ecosystem.</title>
        <authorList>
            <person name="Vigneron A."/>
        </authorList>
    </citation>
    <scope>NUCLEOTIDE SEQUENCE</scope>
    <source>
        <strain evidence="12">Bin.250</strain>
    </source>
</reference>
<dbReference type="PANTHER" id="PTHR22960">
    <property type="entry name" value="MOLYBDOPTERIN COFACTOR SYNTHESIS PROTEIN A"/>
    <property type="match status" value="1"/>
</dbReference>
<sequence length="320" mass="35342">MIVDKLGRRFRNLRVSLTAACNYACTYCVPDGKRLQPARNELPATELLKGVKLLQQAAGIDKLRITGGEPLVTPKFDEFLLGVMALPLADVSLTTNGQLLGRKREVIRESGIKRINVSLDTLNPMRFQQIARGGDLGTVLEGIDGLLADGIKVKINMVPLRTQNHSDVLAMLDYCLDRGIELRYIELMRMGHLVKGNAFQSDFISMQSLLDIIAEKYEFARTDAPYDSTSVRFQVPGRGVFGVIANESEPFCSSCTRLRLSSDGYLYGCLSSSRRQSITDLLDLPSHLALPKLQNILVSALTDKKLAFEGEVTVMKFIGG</sequence>
<protein>
    <submittedName>
        <fullName evidence="12">Radical SAM protein</fullName>
    </submittedName>
</protein>
<dbReference type="InterPro" id="IPR013785">
    <property type="entry name" value="Aldolase_TIM"/>
</dbReference>
<dbReference type="GO" id="GO:0006777">
    <property type="term" value="P:Mo-molybdopterin cofactor biosynthetic process"/>
    <property type="evidence" value="ECO:0007669"/>
    <property type="project" value="UniProtKB-KW"/>
</dbReference>
<dbReference type="InterPro" id="IPR010505">
    <property type="entry name" value="MoaA_twitch"/>
</dbReference>
<name>A0A972W0H3_9GAMM</name>
<evidence type="ECO:0000313" key="12">
    <source>
        <dbReference type="EMBL" id="NQV65710.1"/>
    </source>
</evidence>
<keyword evidence="9" id="KW-0501">Molybdenum cofactor biosynthesis</keyword>
<dbReference type="Pfam" id="PF04055">
    <property type="entry name" value="Radical_SAM"/>
    <property type="match status" value="1"/>
</dbReference>
<evidence type="ECO:0000259" key="11">
    <source>
        <dbReference type="PROSITE" id="PS51918"/>
    </source>
</evidence>
<dbReference type="Gene3D" id="3.20.20.70">
    <property type="entry name" value="Aldolase class I"/>
    <property type="match status" value="1"/>
</dbReference>
<keyword evidence="4" id="KW-0479">Metal-binding</keyword>
<comment type="cofactor">
    <cofactor evidence="1">
        <name>[4Fe-4S] cluster</name>
        <dbReference type="ChEBI" id="CHEBI:49883"/>
    </cofactor>
</comment>
<evidence type="ECO:0000256" key="6">
    <source>
        <dbReference type="ARBA" id="ARBA00023004"/>
    </source>
</evidence>
<dbReference type="GO" id="GO:0061798">
    <property type="term" value="F:GTP 3',8'-cyclase activity"/>
    <property type="evidence" value="ECO:0007669"/>
    <property type="project" value="TreeGrafter"/>
</dbReference>
<evidence type="ECO:0000256" key="10">
    <source>
        <dbReference type="ARBA" id="ARBA00023239"/>
    </source>
</evidence>
<evidence type="ECO:0000313" key="13">
    <source>
        <dbReference type="Proteomes" id="UP000754644"/>
    </source>
</evidence>
<feature type="domain" description="Radical SAM core" evidence="11">
    <location>
        <begin position="5"/>
        <end position="227"/>
    </location>
</feature>
<keyword evidence="8" id="KW-0342">GTP-binding</keyword>
<dbReference type="PANTHER" id="PTHR22960:SF0">
    <property type="entry name" value="MOLYBDENUM COFACTOR BIOSYNTHESIS PROTEIN 1"/>
    <property type="match status" value="1"/>
</dbReference>
<dbReference type="SFLD" id="SFLDG01383">
    <property type="entry name" value="cyclic_pyranopterin_phosphate"/>
    <property type="match status" value="1"/>
</dbReference>
<dbReference type="SFLD" id="SFLDG01067">
    <property type="entry name" value="SPASM/twitch_domain_containing"/>
    <property type="match status" value="1"/>
</dbReference>
<dbReference type="SMART" id="SM00729">
    <property type="entry name" value="Elp3"/>
    <property type="match status" value="1"/>
</dbReference>
<keyword evidence="2" id="KW-0004">4Fe-4S</keyword>
<evidence type="ECO:0000256" key="9">
    <source>
        <dbReference type="ARBA" id="ARBA00023150"/>
    </source>
</evidence>
<evidence type="ECO:0000256" key="5">
    <source>
        <dbReference type="ARBA" id="ARBA00022741"/>
    </source>
</evidence>
<dbReference type="SFLD" id="SFLDS00029">
    <property type="entry name" value="Radical_SAM"/>
    <property type="match status" value="1"/>
</dbReference>
<dbReference type="InterPro" id="IPR007197">
    <property type="entry name" value="rSAM"/>
</dbReference>
<evidence type="ECO:0000256" key="2">
    <source>
        <dbReference type="ARBA" id="ARBA00022485"/>
    </source>
</evidence>
<dbReference type="GO" id="GO:0005525">
    <property type="term" value="F:GTP binding"/>
    <property type="evidence" value="ECO:0007669"/>
    <property type="project" value="UniProtKB-KW"/>
</dbReference>
<dbReference type="GO" id="GO:0061799">
    <property type="term" value="F:cyclic pyranopterin monophosphate synthase activity"/>
    <property type="evidence" value="ECO:0007669"/>
    <property type="project" value="TreeGrafter"/>
</dbReference>
<gene>
    <name evidence="12" type="ORF">HQ497_10135</name>
</gene>
<organism evidence="12 13">
    <name type="scientific">SAR86 cluster bacterium</name>
    <dbReference type="NCBI Taxonomy" id="2030880"/>
    <lineage>
        <taxon>Bacteria</taxon>
        <taxon>Pseudomonadati</taxon>
        <taxon>Pseudomonadota</taxon>
        <taxon>Gammaproteobacteria</taxon>
        <taxon>SAR86 cluster</taxon>
    </lineage>
</organism>
<dbReference type="InterPro" id="IPR050105">
    <property type="entry name" value="MoCo_biosynth_MoaA/MoaC"/>
</dbReference>
<dbReference type="InterPro" id="IPR040064">
    <property type="entry name" value="MoaA-like"/>
</dbReference>
<dbReference type="AlphaFoldDB" id="A0A972W0H3"/>
<keyword evidence="5" id="KW-0547">Nucleotide-binding</keyword>
<dbReference type="Proteomes" id="UP000754644">
    <property type="component" value="Unassembled WGS sequence"/>
</dbReference>
<dbReference type="SUPFAM" id="SSF102114">
    <property type="entry name" value="Radical SAM enzymes"/>
    <property type="match status" value="1"/>
</dbReference>
<proteinExistence type="predicted"/>
<evidence type="ECO:0000256" key="4">
    <source>
        <dbReference type="ARBA" id="ARBA00022723"/>
    </source>
</evidence>